<accession>A0A699GWP7</accession>
<name>A0A699GWP7_TANCI</name>
<feature type="compositionally biased region" description="Polar residues" evidence="1">
    <location>
        <begin position="44"/>
        <end position="56"/>
    </location>
</feature>
<proteinExistence type="predicted"/>
<dbReference type="EMBL" id="BKCJ010067693">
    <property type="protein sequence ID" value="GEW65206.1"/>
    <property type="molecule type" value="Genomic_DNA"/>
</dbReference>
<dbReference type="AlphaFoldDB" id="A0A699GWP7"/>
<evidence type="ECO:0000313" key="2">
    <source>
        <dbReference type="EMBL" id="GEW65206.1"/>
    </source>
</evidence>
<protein>
    <submittedName>
        <fullName evidence="2">Uncharacterized protein</fullName>
    </submittedName>
</protein>
<gene>
    <name evidence="2" type="ORF">Tci_237182</name>
</gene>
<sequence>TKDAASQDVSFLRYIALPNWFHEAHLESSTTNAQEACNVDAPESSGNFNPTATSKNPPADQMET</sequence>
<organism evidence="2">
    <name type="scientific">Tanacetum cinerariifolium</name>
    <name type="common">Dalmatian daisy</name>
    <name type="synonym">Chrysanthemum cinerariifolium</name>
    <dbReference type="NCBI Taxonomy" id="118510"/>
    <lineage>
        <taxon>Eukaryota</taxon>
        <taxon>Viridiplantae</taxon>
        <taxon>Streptophyta</taxon>
        <taxon>Embryophyta</taxon>
        <taxon>Tracheophyta</taxon>
        <taxon>Spermatophyta</taxon>
        <taxon>Magnoliopsida</taxon>
        <taxon>eudicotyledons</taxon>
        <taxon>Gunneridae</taxon>
        <taxon>Pentapetalae</taxon>
        <taxon>asterids</taxon>
        <taxon>campanulids</taxon>
        <taxon>Asterales</taxon>
        <taxon>Asteraceae</taxon>
        <taxon>Asteroideae</taxon>
        <taxon>Anthemideae</taxon>
        <taxon>Anthemidinae</taxon>
        <taxon>Tanacetum</taxon>
    </lineage>
</organism>
<evidence type="ECO:0000256" key="1">
    <source>
        <dbReference type="SAM" id="MobiDB-lite"/>
    </source>
</evidence>
<comment type="caution">
    <text evidence="2">The sequence shown here is derived from an EMBL/GenBank/DDBJ whole genome shotgun (WGS) entry which is preliminary data.</text>
</comment>
<reference evidence="2" key="1">
    <citation type="journal article" date="2019" name="Sci. Rep.">
        <title>Draft genome of Tanacetum cinerariifolium, the natural source of mosquito coil.</title>
        <authorList>
            <person name="Yamashiro T."/>
            <person name="Shiraishi A."/>
            <person name="Satake H."/>
            <person name="Nakayama K."/>
        </authorList>
    </citation>
    <scope>NUCLEOTIDE SEQUENCE</scope>
</reference>
<feature type="region of interest" description="Disordered" evidence="1">
    <location>
        <begin position="28"/>
        <end position="64"/>
    </location>
</feature>
<feature type="non-terminal residue" evidence="2">
    <location>
        <position position="1"/>
    </location>
</feature>